<gene>
    <name evidence="1" type="ORF">BJ508DRAFT_417808</name>
</gene>
<sequence length="436" mass="48879">MSPLYTVTIEAHNTGETNPYYNKTAEVYSNLEQANASARQCALFGASYTGYLPTQSQIFWGELSTSKRKSDLGCHRRMSNSRARVMSANATYDKNGCIRYSATFSRMDQLSKQTGSGSAGTASRTVTAYVQKLQLMDTRKPMTAKVAENRSRFMARGFLATQEAQNQVSSTTFAKKHDQRCLVTPSSLKQSQFPALNLSACIIHTSDEGYYPLLVLSLALLLLVLVEYGTNHRRRHEQAKSSLSDAMISCTVSQACATTEAPRPSNLEISVISGSIPERRPTEHLEPIHDTSDCTDEQQLHPASQKSKLPVFCLTTGKLDHDVYAPSHPPAHRCRNYEEQIGITYSAEALEATIMEKVSAAVHQVLQDEHLTRREEWNRRVTALYEVEDRLSRKEELLERQRGALELERVDAAVWKGKYDDIVKDLERLLPVRPAV</sequence>
<name>A0A3N4HQ87_ASCIM</name>
<proteinExistence type="predicted"/>
<dbReference type="EMBL" id="ML119753">
    <property type="protein sequence ID" value="RPA75992.1"/>
    <property type="molecule type" value="Genomic_DNA"/>
</dbReference>
<protein>
    <submittedName>
        <fullName evidence="1">Uncharacterized protein</fullName>
    </submittedName>
</protein>
<evidence type="ECO:0000313" key="1">
    <source>
        <dbReference type="EMBL" id="RPA75992.1"/>
    </source>
</evidence>
<keyword evidence="2" id="KW-1185">Reference proteome</keyword>
<organism evidence="1 2">
    <name type="scientific">Ascobolus immersus RN42</name>
    <dbReference type="NCBI Taxonomy" id="1160509"/>
    <lineage>
        <taxon>Eukaryota</taxon>
        <taxon>Fungi</taxon>
        <taxon>Dikarya</taxon>
        <taxon>Ascomycota</taxon>
        <taxon>Pezizomycotina</taxon>
        <taxon>Pezizomycetes</taxon>
        <taxon>Pezizales</taxon>
        <taxon>Ascobolaceae</taxon>
        <taxon>Ascobolus</taxon>
    </lineage>
</organism>
<dbReference type="AlphaFoldDB" id="A0A3N4HQ87"/>
<dbReference type="Proteomes" id="UP000275078">
    <property type="component" value="Unassembled WGS sequence"/>
</dbReference>
<reference evidence="1 2" key="1">
    <citation type="journal article" date="2018" name="Nat. Ecol. Evol.">
        <title>Pezizomycetes genomes reveal the molecular basis of ectomycorrhizal truffle lifestyle.</title>
        <authorList>
            <person name="Murat C."/>
            <person name="Payen T."/>
            <person name="Noel B."/>
            <person name="Kuo A."/>
            <person name="Morin E."/>
            <person name="Chen J."/>
            <person name="Kohler A."/>
            <person name="Krizsan K."/>
            <person name="Balestrini R."/>
            <person name="Da Silva C."/>
            <person name="Montanini B."/>
            <person name="Hainaut M."/>
            <person name="Levati E."/>
            <person name="Barry K.W."/>
            <person name="Belfiori B."/>
            <person name="Cichocki N."/>
            <person name="Clum A."/>
            <person name="Dockter R.B."/>
            <person name="Fauchery L."/>
            <person name="Guy J."/>
            <person name="Iotti M."/>
            <person name="Le Tacon F."/>
            <person name="Lindquist E.A."/>
            <person name="Lipzen A."/>
            <person name="Malagnac F."/>
            <person name="Mello A."/>
            <person name="Molinier V."/>
            <person name="Miyauchi S."/>
            <person name="Poulain J."/>
            <person name="Riccioni C."/>
            <person name="Rubini A."/>
            <person name="Sitrit Y."/>
            <person name="Splivallo R."/>
            <person name="Traeger S."/>
            <person name="Wang M."/>
            <person name="Zifcakova L."/>
            <person name="Wipf D."/>
            <person name="Zambonelli A."/>
            <person name="Paolocci F."/>
            <person name="Nowrousian M."/>
            <person name="Ottonello S."/>
            <person name="Baldrian P."/>
            <person name="Spatafora J.W."/>
            <person name="Henrissat B."/>
            <person name="Nagy L.G."/>
            <person name="Aury J.M."/>
            <person name="Wincker P."/>
            <person name="Grigoriev I.V."/>
            <person name="Bonfante P."/>
            <person name="Martin F.M."/>
        </authorList>
    </citation>
    <scope>NUCLEOTIDE SEQUENCE [LARGE SCALE GENOMIC DNA]</scope>
    <source>
        <strain evidence="1 2">RN42</strain>
    </source>
</reference>
<accession>A0A3N4HQ87</accession>
<evidence type="ECO:0000313" key="2">
    <source>
        <dbReference type="Proteomes" id="UP000275078"/>
    </source>
</evidence>